<keyword evidence="1" id="KW-0472">Membrane</keyword>
<sequence>MCGFSNGCCWPGSLLSRSFFSGLRLAAFAWRRRVLFWPLWMRAGFFRVLFLWWVSDLAVRGVGRFFWLVFSLAFYLGLCEWGVSVALGVCLCRRIFPVGLPSWPFWLLVRFFCPVSACLSPASFGVRVLSFSGRYAVCSDLMVLELVLFSPRWGGLLGCSGLWCWFPRPPWGCGFLAFSQSVLSVPARLLLSP</sequence>
<accession>A0A1W2BIM9</accession>
<keyword evidence="1" id="KW-1133">Transmembrane helix</keyword>
<feature type="transmembrane region" description="Helical" evidence="1">
    <location>
        <begin position="34"/>
        <end position="53"/>
    </location>
</feature>
<dbReference type="EMBL" id="FWXW01000005">
    <property type="protein sequence ID" value="SMC72805.1"/>
    <property type="molecule type" value="Genomic_DNA"/>
</dbReference>
<dbReference type="AlphaFoldDB" id="A0A1W2BIM9"/>
<name>A0A1W2BIM9_9FIRM</name>
<keyword evidence="3" id="KW-1185">Reference proteome</keyword>
<gene>
    <name evidence="2" type="ORF">SAMN02745168_2233</name>
</gene>
<dbReference type="Proteomes" id="UP000192790">
    <property type="component" value="Unassembled WGS sequence"/>
</dbReference>
<feature type="transmembrane region" description="Helical" evidence="1">
    <location>
        <begin position="65"/>
        <end position="91"/>
    </location>
</feature>
<protein>
    <submittedName>
        <fullName evidence="2">Uncharacterized protein</fullName>
    </submittedName>
</protein>
<organism evidence="2 3">
    <name type="scientific">Papillibacter cinnamivorans DSM 12816</name>
    <dbReference type="NCBI Taxonomy" id="1122930"/>
    <lineage>
        <taxon>Bacteria</taxon>
        <taxon>Bacillati</taxon>
        <taxon>Bacillota</taxon>
        <taxon>Clostridia</taxon>
        <taxon>Eubacteriales</taxon>
        <taxon>Oscillospiraceae</taxon>
        <taxon>Papillibacter</taxon>
    </lineage>
</organism>
<proteinExistence type="predicted"/>
<reference evidence="2 3" key="1">
    <citation type="submission" date="2017-04" db="EMBL/GenBank/DDBJ databases">
        <authorList>
            <person name="Afonso C.L."/>
            <person name="Miller P.J."/>
            <person name="Scott M.A."/>
            <person name="Spackman E."/>
            <person name="Goraichik I."/>
            <person name="Dimitrov K.M."/>
            <person name="Suarez D.L."/>
            <person name="Swayne D.E."/>
        </authorList>
    </citation>
    <scope>NUCLEOTIDE SEQUENCE [LARGE SCALE GENOMIC DNA]</scope>
    <source>
        <strain evidence="2 3">DSM 12816</strain>
    </source>
</reference>
<evidence type="ECO:0000313" key="3">
    <source>
        <dbReference type="Proteomes" id="UP000192790"/>
    </source>
</evidence>
<evidence type="ECO:0000313" key="2">
    <source>
        <dbReference type="EMBL" id="SMC72805.1"/>
    </source>
</evidence>
<keyword evidence="1" id="KW-0812">Transmembrane</keyword>
<evidence type="ECO:0000256" key="1">
    <source>
        <dbReference type="SAM" id="Phobius"/>
    </source>
</evidence>